<protein>
    <submittedName>
        <fullName evidence="2">Uncharacterized protein</fullName>
    </submittedName>
</protein>
<evidence type="ECO:0000313" key="2">
    <source>
        <dbReference type="EMBL" id="CAF4323503.1"/>
    </source>
</evidence>
<name>A0A820JBT9_9BILA</name>
<evidence type="ECO:0000313" key="3">
    <source>
        <dbReference type="Proteomes" id="UP000663874"/>
    </source>
</evidence>
<proteinExistence type="predicted"/>
<feature type="non-terminal residue" evidence="2">
    <location>
        <position position="1"/>
    </location>
</feature>
<dbReference type="AlphaFoldDB" id="A0A820JBT9"/>
<dbReference type="Proteomes" id="UP000663874">
    <property type="component" value="Unassembled WGS sequence"/>
</dbReference>
<reference evidence="2" key="1">
    <citation type="submission" date="2021-02" db="EMBL/GenBank/DDBJ databases">
        <authorList>
            <person name="Nowell W R."/>
        </authorList>
    </citation>
    <scope>NUCLEOTIDE SEQUENCE</scope>
</reference>
<gene>
    <name evidence="2" type="ORF">FNK824_LOCUS41424</name>
</gene>
<evidence type="ECO:0000256" key="1">
    <source>
        <dbReference type="SAM" id="MobiDB-lite"/>
    </source>
</evidence>
<feature type="region of interest" description="Disordered" evidence="1">
    <location>
        <begin position="1"/>
        <end position="25"/>
    </location>
</feature>
<comment type="caution">
    <text evidence="2">The sequence shown here is derived from an EMBL/GenBank/DDBJ whole genome shotgun (WGS) entry which is preliminary data.</text>
</comment>
<accession>A0A820JBT9</accession>
<feature type="compositionally biased region" description="Polar residues" evidence="1">
    <location>
        <begin position="7"/>
        <end position="21"/>
    </location>
</feature>
<organism evidence="2 3">
    <name type="scientific">Rotaria sordida</name>
    <dbReference type="NCBI Taxonomy" id="392033"/>
    <lineage>
        <taxon>Eukaryota</taxon>
        <taxon>Metazoa</taxon>
        <taxon>Spiralia</taxon>
        <taxon>Gnathifera</taxon>
        <taxon>Rotifera</taxon>
        <taxon>Eurotatoria</taxon>
        <taxon>Bdelloidea</taxon>
        <taxon>Philodinida</taxon>
        <taxon>Philodinidae</taxon>
        <taxon>Rotaria</taxon>
    </lineage>
</organism>
<sequence>KRYPMKQPQTTTSLPPSNISSSKEKNFKMIFDAKPVESFKNHHSMKKL</sequence>
<dbReference type="EMBL" id="CAJOBE010040176">
    <property type="protein sequence ID" value="CAF4323503.1"/>
    <property type="molecule type" value="Genomic_DNA"/>
</dbReference>